<dbReference type="OrthoDB" id="2435397at2759"/>
<name>A0A9N9A733_9GLOM</name>
<dbReference type="Proteomes" id="UP000789572">
    <property type="component" value="Unassembled WGS sequence"/>
</dbReference>
<proteinExistence type="predicted"/>
<feature type="compositionally biased region" description="Basic residues" evidence="1">
    <location>
        <begin position="203"/>
        <end position="213"/>
    </location>
</feature>
<dbReference type="AlphaFoldDB" id="A0A9N9A733"/>
<evidence type="ECO:0000313" key="2">
    <source>
        <dbReference type="EMBL" id="CAG8519915.1"/>
    </source>
</evidence>
<sequence length="213" mass="25247">YMLSKFFLMPVKDEGDPDYRQREEKEEKSSSQEMEKSLTELQSQTNTVSIKQVDELIKLFRHKISDNKEKQTNFIQELDQLLVKRGIEGTTQAANWLKYIFEEKLKAEEAGEILRVIEESEARKKEEKIVRKKSARIKDIKTNLKKYGLSDKKITTEDLTKWDKEEKRKRKGKEVKLSTEELEIDLDQKNQEPNLENEDTKPINKRAIKKKKK</sequence>
<keyword evidence="3" id="KW-1185">Reference proteome</keyword>
<protein>
    <submittedName>
        <fullName evidence="2">10718_t:CDS:1</fullName>
    </submittedName>
</protein>
<evidence type="ECO:0000256" key="1">
    <source>
        <dbReference type="SAM" id="MobiDB-lite"/>
    </source>
</evidence>
<reference evidence="2" key="1">
    <citation type="submission" date="2021-06" db="EMBL/GenBank/DDBJ databases">
        <authorList>
            <person name="Kallberg Y."/>
            <person name="Tangrot J."/>
            <person name="Rosling A."/>
        </authorList>
    </citation>
    <scope>NUCLEOTIDE SEQUENCE</scope>
    <source>
        <strain evidence="2">IA702</strain>
    </source>
</reference>
<feature type="region of interest" description="Disordered" evidence="1">
    <location>
        <begin position="182"/>
        <end position="213"/>
    </location>
</feature>
<gene>
    <name evidence="2" type="ORF">POCULU_LOCUS3516</name>
</gene>
<feature type="non-terminal residue" evidence="2">
    <location>
        <position position="1"/>
    </location>
</feature>
<feature type="compositionally biased region" description="Basic and acidic residues" evidence="1">
    <location>
        <begin position="11"/>
        <end position="38"/>
    </location>
</feature>
<accession>A0A9N9A733</accession>
<feature type="region of interest" description="Disordered" evidence="1">
    <location>
        <begin position="9"/>
        <end position="44"/>
    </location>
</feature>
<dbReference type="EMBL" id="CAJVPJ010000393">
    <property type="protein sequence ID" value="CAG8519915.1"/>
    <property type="molecule type" value="Genomic_DNA"/>
</dbReference>
<comment type="caution">
    <text evidence="2">The sequence shown here is derived from an EMBL/GenBank/DDBJ whole genome shotgun (WGS) entry which is preliminary data.</text>
</comment>
<evidence type="ECO:0000313" key="3">
    <source>
        <dbReference type="Proteomes" id="UP000789572"/>
    </source>
</evidence>
<organism evidence="2 3">
    <name type="scientific">Paraglomus occultum</name>
    <dbReference type="NCBI Taxonomy" id="144539"/>
    <lineage>
        <taxon>Eukaryota</taxon>
        <taxon>Fungi</taxon>
        <taxon>Fungi incertae sedis</taxon>
        <taxon>Mucoromycota</taxon>
        <taxon>Glomeromycotina</taxon>
        <taxon>Glomeromycetes</taxon>
        <taxon>Paraglomerales</taxon>
        <taxon>Paraglomeraceae</taxon>
        <taxon>Paraglomus</taxon>
    </lineage>
</organism>